<dbReference type="PANTHER" id="PTHR35279">
    <property type="match status" value="1"/>
</dbReference>
<feature type="signal peptide" evidence="1">
    <location>
        <begin position="1"/>
        <end position="18"/>
    </location>
</feature>
<dbReference type="EMBL" id="VUOC01000003">
    <property type="protein sequence ID" value="KAA2241741.1"/>
    <property type="molecule type" value="Genomic_DNA"/>
</dbReference>
<dbReference type="InterPro" id="IPR023296">
    <property type="entry name" value="Glyco_hydro_beta-prop_sf"/>
</dbReference>
<protein>
    <submittedName>
        <fullName evidence="2">Glycosylase</fullName>
    </submittedName>
</protein>
<name>A0A5B2VRA4_9BACT</name>
<feature type="chain" id="PRO_5022968056" evidence="1">
    <location>
        <begin position="19"/>
        <end position="366"/>
    </location>
</feature>
<dbReference type="Proteomes" id="UP000324611">
    <property type="component" value="Unassembled WGS sequence"/>
</dbReference>
<dbReference type="Gene3D" id="2.115.10.20">
    <property type="entry name" value="Glycosyl hydrolase domain, family 43"/>
    <property type="match status" value="2"/>
</dbReference>
<reference evidence="2 3" key="1">
    <citation type="submission" date="2019-09" db="EMBL/GenBank/DDBJ databases">
        <title>Chitinophaga ginsengihumi sp. nov., isolated from soil of ginseng rhizosphere.</title>
        <authorList>
            <person name="Lee J."/>
        </authorList>
    </citation>
    <scope>NUCLEOTIDE SEQUENCE [LARGE SCALE GENOMIC DNA]</scope>
    <source>
        <strain evidence="2 3">BN140078</strain>
    </source>
</reference>
<keyword evidence="1" id="KW-0732">Signal</keyword>
<keyword evidence="3" id="KW-1185">Reference proteome</keyword>
<dbReference type="AlphaFoldDB" id="A0A5B2VRA4"/>
<sequence length="366" mass="42384">MRIAFTYIFLLVLATASAQTKQEVPVDVMQRIYDQVKTPYKYGLVLTPETENKKLDCPSVFRKNGHWYMTYIQFDGRGYETWISGSKDLLHWETLGKLMSFSDTTDWDNNQKAGYIALQEPEWGGSYEWQRYDGKYWMSYIGGNTRGYEKGLLSIGMAYTTKDPTKPHELQRLPQPVLMSSDKEAGWWENNVQYKSTVLWDRSKATGHQFIMYYNAKGDSINPKRGKERIGMAVSDDMLHWQRFGKEPVLNHHAGITGDPWIQRINDVWVMFYFGAFWKDKGGAFNRFACSYDLLHWTDWTGDDLIKSSEPFDGMFAHKSSVVYYKGIVYHFYCAVNKADQRGIAVATSVDKGKSALRFGKEEKTK</sequence>
<accession>A0A5B2VRA4</accession>
<evidence type="ECO:0000256" key="1">
    <source>
        <dbReference type="SAM" id="SignalP"/>
    </source>
</evidence>
<evidence type="ECO:0000313" key="2">
    <source>
        <dbReference type="EMBL" id="KAA2241741.1"/>
    </source>
</evidence>
<proteinExistence type="predicted"/>
<gene>
    <name evidence="2" type="ORF">F0L74_17890</name>
</gene>
<organism evidence="2 3">
    <name type="scientific">Chitinophaga agrisoli</name>
    <dbReference type="NCBI Taxonomy" id="2607653"/>
    <lineage>
        <taxon>Bacteria</taxon>
        <taxon>Pseudomonadati</taxon>
        <taxon>Bacteroidota</taxon>
        <taxon>Chitinophagia</taxon>
        <taxon>Chitinophagales</taxon>
        <taxon>Chitinophagaceae</taxon>
        <taxon>Chitinophaga</taxon>
    </lineage>
</organism>
<dbReference type="RefSeq" id="WP_149839248.1">
    <property type="nucleotide sequence ID" value="NZ_VUOC01000003.1"/>
</dbReference>
<comment type="caution">
    <text evidence="2">The sequence shown here is derived from an EMBL/GenBank/DDBJ whole genome shotgun (WGS) entry which is preliminary data.</text>
</comment>
<evidence type="ECO:0000313" key="3">
    <source>
        <dbReference type="Proteomes" id="UP000324611"/>
    </source>
</evidence>
<reference evidence="2 3" key="2">
    <citation type="submission" date="2019-09" db="EMBL/GenBank/DDBJ databases">
        <authorList>
            <person name="Jin C."/>
        </authorList>
    </citation>
    <scope>NUCLEOTIDE SEQUENCE [LARGE SCALE GENOMIC DNA]</scope>
    <source>
        <strain evidence="2 3">BN140078</strain>
    </source>
</reference>
<dbReference type="SUPFAM" id="SSF75005">
    <property type="entry name" value="Arabinanase/levansucrase/invertase"/>
    <property type="match status" value="2"/>
</dbReference>
<dbReference type="PANTHER" id="PTHR35279:SF1">
    <property type="entry name" value="ARABINANASE_LEVANSUCRASE_INVERTASE"/>
    <property type="match status" value="1"/>
</dbReference>